<gene>
    <name evidence="1" type="ORF">OWV82_024681</name>
</gene>
<name>A0ACC1WQW8_MELAZ</name>
<keyword evidence="2" id="KW-1185">Reference proteome</keyword>
<dbReference type="Proteomes" id="UP001164539">
    <property type="component" value="Chromosome 14"/>
</dbReference>
<reference evidence="1 2" key="1">
    <citation type="journal article" date="2023" name="Science">
        <title>Complex scaffold remodeling in plant triterpene biosynthesis.</title>
        <authorList>
            <person name="De La Pena R."/>
            <person name="Hodgson H."/>
            <person name="Liu J.C."/>
            <person name="Stephenson M.J."/>
            <person name="Martin A.C."/>
            <person name="Owen C."/>
            <person name="Harkess A."/>
            <person name="Leebens-Mack J."/>
            <person name="Jimenez L.E."/>
            <person name="Osbourn A."/>
            <person name="Sattely E.S."/>
        </authorList>
    </citation>
    <scope>NUCLEOTIDE SEQUENCE [LARGE SCALE GENOMIC DNA]</scope>
    <source>
        <strain evidence="2">cv. JPN11</strain>
        <tissue evidence="1">Leaf</tissue>
    </source>
</reference>
<comment type="caution">
    <text evidence="1">The sequence shown here is derived from an EMBL/GenBank/DDBJ whole genome shotgun (WGS) entry which is preliminary data.</text>
</comment>
<dbReference type="EMBL" id="CM051407">
    <property type="protein sequence ID" value="KAJ4701433.1"/>
    <property type="molecule type" value="Genomic_DNA"/>
</dbReference>
<evidence type="ECO:0000313" key="2">
    <source>
        <dbReference type="Proteomes" id="UP001164539"/>
    </source>
</evidence>
<protein>
    <submittedName>
        <fullName evidence="1">MADS box interactor-like protein</fullName>
    </submittedName>
</protein>
<accession>A0ACC1WQW8</accession>
<sequence>MEIEVSNSNSDSSPLSVRVTKEEKERVRVKRETLQSVLEQCQIALELLSNGFDEDDDDDGAAVYEEDPSRQGSTSRRADREADELCDLLKSRVECADFLEKLEYAQVSAPPNNNEEGSSWDMVSDNDLWESENIDLEREDYVLVREEDVVDGIACFMAAYLLSLKQTKNMTPNQLQEALSKTFSVKKRKGKLRKAWDGSKVIYNVASWGATAVGIYQNPVILSAASKAFWTSCHVISKLL</sequence>
<organism evidence="1 2">
    <name type="scientific">Melia azedarach</name>
    <name type="common">Chinaberry tree</name>
    <dbReference type="NCBI Taxonomy" id="155640"/>
    <lineage>
        <taxon>Eukaryota</taxon>
        <taxon>Viridiplantae</taxon>
        <taxon>Streptophyta</taxon>
        <taxon>Embryophyta</taxon>
        <taxon>Tracheophyta</taxon>
        <taxon>Spermatophyta</taxon>
        <taxon>Magnoliopsida</taxon>
        <taxon>eudicotyledons</taxon>
        <taxon>Gunneridae</taxon>
        <taxon>Pentapetalae</taxon>
        <taxon>rosids</taxon>
        <taxon>malvids</taxon>
        <taxon>Sapindales</taxon>
        <taxon>Meliaceae</taxon>
        <taxon>Melia</taxon>
    </lineage>
</organism>
<evidence type="ECO:0000313" key="1">
    <source>
        <dbReference type="EMBL" id="KAJ4701433.1"/>
    </source>
</evidence>
<proteinExistence type="predicted"/>